<dbReference type="eggNOG" id="ENOG5034CGH">
    <property type="taxonomic scope" value="Bacteria"/>
</dbReference>
<reference evidence="1 2" key="1">
    <citation type="journal article" date="2011" name="J. Bacteriol.">
        <title>Genome sequence of the mercury-methylating and pleomorphic Desulfovibrio africanus Strain Walvis Bay.</title>
        <authorList>
            <person name="Brown S.D."/>
            <person name="Wall J.D."/>
            <person name="Kucken A.M."/>
            <person name="Gilmour C.C."/>
            <person name="Podar M."/>
            <person name="Brandt C.C."/>
            <person name="Teshima H."/>
            <person name="Detter J.C."/>
            <person name="Han C.S."/>
            <person name="Land M.L."/>
            <person name="Lucas S."/>
            <person name="Han J."/>
            <person name="Pennacchio L."/>
            <person name="Nolan M."/>
            <person name="Pitluck S."/>
            <person name="Woyke T."/>
            <person name="Goodwin L."/>
            <person name="Palumbo A.V."/>
            <person name="Elias D.A."/>
        </authorList>
    </citation>
    <scope>NUCLEOTIDE SEQUENCE [LARGE SCALE GENOMIC DNA]</scope>
    <source>
        <strain evidence="1 2">Walvis Bay</strain>
    </source>
</reference>
<accession>F3YVK0</accession>
<gene>
    <name evidence="1" type="ORF">Desaf_0380</name>
</gene>
<dbReference type="AlphaFoldDB" id="F3YVK0"/>
<evidence type="ECO:0000313" key="1">
    <source>
        <dbReference type="EMBL" id="EGJ48736.1"/>
    </source>
</evidence>
<proteinExistence type="predicted"/>
<dbReference type="HOGENOM" id="CLU_215782_0_0_7"/>
<name>F3YVK0_DESAF</name>
<dbReference type="RefSeq" id="WP_014258585.1">
    <property type="nucleotide sequence ID" value="NC_016629.1"/>
</dbReference>
<evidence type="ECO:0000313" key="2">
    <source>
        <dbReference type="Proteomes" id="UP000007844"/>
    </source>
</evidence>
<sequence>MARLRLAVRHVFNPLHVFCRLRDAGVRGPTAMRVCRLYERWFYNLILTRAF</sequence>
<dbReference type="EMBL" id="CP003221">
    <property type="protein sequence ID" value="EGJ48736.1"/>
    <property type="molecule type" value="Genomic_DNA"/>
</dbReference>
<organism evidence="1 2">
    <name type="scientific">Desulfocurvibacter africanus subsp. africanus str. Walvis Bay</name>
    <dbReference type="NCBI Taxonomy" id="690850"/>
    <lineage>
        <taxon>Bacteria</taxon>
        <taxon>Pseudomonadati</taxon>
        <taxon>Thermodesulfobacteriota</taxon>
        <taxon>Desulfovibrionia</taxon>
        <taxon>Desulfovibrionales</taxon>
        <taxon>Desulfovibrionaceae</taxon>
        <taxon>Desulfocurvibacter</taxon>
    </lineage>
</organism>
<protein>
    <submittedName>
        <fullName evidence="1">Uncharacterized protein</fullName>
    </submittedName>
</protein>
<dbReference type="Proteomes" id="UP000007844">
    <property type="component" value="Chromosome"/>
</dbReference>
<keyword evidence="2" id="KW-1185">Reference proteome</keyword>
<dbReference type="KEGG" id="daf:Desaf_0380"/>
<dbReference type="STRING" id="690850.Desaf_0380"/>